<sequence>MSARPTPWPRADKELLPHTVEKLASQFPDLTYAEYPRNPTSFEDGYRTVTYREFNNAVNGFAWWIEKTIGRPKLDGGEETMVYMGPNDLRYPIFVLGSVKVGYKTLFPTPRYGAEALATLIGRVDGTIMLAPSSPLPIIQEVAQKRPMKVYTVPSLETLLDTPSSPYPYTKTFSASKDDPLIVLHTSGTTGSPKPIIWTHDWAQSINEGFHLPSPPGYQSMEGLLLGSKTRLLTLMPHFHASGFMGSLFMPLYTGTTTTLPPASILPSTAIAAAALPHIPGPVDIIASPPPYIEELGANPALLTQISSKIKSAMWVGGDISVTTGSTISAKMQLFDDLGSTEMGLWPILRPEGAWNAKGVQEFWHYFRPHPALGLEFEAVSSASSVGASSKPDEELYEGVIIRNRDSEWQQPIFKVFTQAKEFRTGDLFTEHPSEKGLWKHYGRADDLLVFATGEKFHPGGVERRVGRVEGVKEVLMVGTRRIGGALIVKVEEGKGRVVKERIWKVVEEEVNSTVPVYARIERELLVVLEGGRPFEKTPKGSVKRRVVEETYLEEVGKAYGQVEKRRNGEV</sequence>
<evidence type="ECO:0000256" key="2">
    <source>
        <dbReference type="ARBA" id="ARBA00022553"/>
    </source>
</evidence>
<dbReference type="PROSITE" id="PS00455">
    <property type="entry name" value="AMP_BINDING"/>
    <property type="match status" value="1"/>
</dbReference>
<proteinExistence type="predicted"/>
<accession>A0A9P9DKK8</accession>
<comment type="caution">
    <text evidence="4">The sequence shown here is derived from an EMBL/GenBank/DDBJ whole genome shotgun (WGS) entry which is preliminary data.</text>
</comment>
<keyword evidence="1" id="KW-0596">Phosphopantetheine</keyword>
<organism evidence="4 5">
    <name type="scientific">Dendryphion nanum</name>
    <dbReference type="NCBI Taxonomy" id="256645"/>
    <lineage>
        <taxon>Eukaryota</taxon>
        <taxon>Fungi</taxon>
        <taxon>Dikarya</taxon>
        <taxon>Ascomycota</taxon>
        <taxon>Pezizomycotina</taxon>
        <taxon>Dothideomycetes</taxon>
        <taxon>Pleosporomycetidae</taxon>
        <taxon>Pleosporales</taxon>
        <taxon>Torulaceae</taxon>
        <taxon>Dendryphion</taxon>
    </lineage>
</organism>
<dbReference type="OrthoDB" id="429813at2759"/>
<dbReference type="InterPro" id="IPR020845">
    <property type="entry name" value="AMP-binding_CS"/>
</dbReference>
<dbReference type="PANTHER" id="PTHR43439">
    <property type="entry name" value="PHENYLACETATE-COENZYME A LIGASE"/>
    <property type="match status" value="1"/>
</dbReference>
<gene>
    <name evidence="4" type="ORF">B0J11DRAFT_569715</name>
</gene>
<feature type="domain" description="AMP-dependent synthetase/ligase" evidence="3">
    <location>
        <begin position="33"/>
        <end position="353"/>
    </location>
</feature>
<protein>
    <recommendedName>
        <fullName evidence="3">AMP-dependent synthetase/ligase domain-containing protein</fullName>
    </recommendedName>
</protein>
<reference evidence="4" key="1">
    <citation type="journal article" date="2021" name="Nat. Commun.">
        <title>Genetic determinants of endophytism in the Arabidopsis root mycobiome.</title>
        <authorList>
            <person name="Mesny F."/>
            <person name="Miyauchi S."/>
            <person name="Thiergart T."/>
            <person name="Pickel B."/>
            <person name="Atanasova L."/>
            <person name="Karlsson M."/>
            <person name="Huettel B."/>
            <person name="Barry K.W."/>
            <person name="Haridas S."/>
            <person name="Chen C."/>
            <person name="Bauer D."/>
            <person name="Andreopoulos W."/>
            <person name="Pangilinan J."/>
            <person name="LaButti K."/>
            <person name="Riley R."/>
            <person name="Lipzen A."/>
            <person name="Clum A."/>
            <person name="Drula E."/>
            <person name="Henrissat B."/>
            <person name="Kohler A."/>
            <person name="Grigoriev I.V."/>
            <person name="Martin F.M."/>
            <person name="Hacquard S."/>
        </authorList>
    </citation>
    <scope>NUCLEOTIDE SEQUENCE</scope>
    <source>
        <strain evidence="4">MPI-CAGE-CH-0243</strain>
    </source>
</reference>
<dbReference type="SUPFAM" id="SSF56801">
    <property type="entry name" value="Acetyl-CoA synthetase-like"/>
    <property type="match status" value="1"/>
</dbReference>
<dbReference type="Proteomes" id="UP000700596">
    <property type="component" value="Unassembled WGS sequence"/>
</dbReference>
<dbReference type="Pfam" id="PF00501">
    <property type="entry name" value="AMP-binding"/>
    <property type="match status" value="1"/>
</dbReference>
<dbReference type="InterPro" id="IPR051414">
    <property type="entry name" value="Adenylate-forming_Reductase"/>
</dbReference>
<evidence type="ECO:0000256" key="1">
    <source>
        <dbReference type="ARBA" id="ARBA00022450"/>
    </source>
</evidence>
<dbReference type="InterPro" id="IPR000873">
    <property type="entry name" value="AMP-dep_synth/lig_dom"/>
</dbReference>
<dbReference type="Gene3D" id="3.40.50.12780">
    <property type="entry name" value="N-terminal domain of ligase-like"/>
    <property type="match status" value="1"/>
</dbReference>
<evidence type="ECO:0000313" key="4">
    <source>
        <dbReference type="EMBL" id="KAH7120924.1"/>
    </source>
</evidence>
<dbReference type="AlphaFoldDB" id="A0A9P9DKK8"/>
<keyword evidence="2" id="KW-0597">Phosphoprotein</keyword>
<name>A0A9P9DKK8_9PLEO</name>
<dbReference type="InterPro" id="IPR042099">
    <property type="entry name" value="ANL_N_sf"/>
</dbReference>
<dbReference type="PANTHER" id="PTHR43439:SF2">
    <property type="entry name" value="ENZYME, PUTATIVE (JCVI)-RELATED"/>
    <property type="match status" value="1"/>
</dbReference>
<dbReference type="Pfam" id="PF23562">
    <property type="entry name" value="AMP-binding_C_3"/>
    <property type="match status" value="1"/>
</dbReference>
<keyword evidence="5" id="KW-1185">Reference proteome</keyword>
<evidence type="ECO:0000259" key="3">
    <source>
        <dbReference type="Pfam" id="PF00501"/>
    </source>
</evidence>
<dbReference type="EMBL" id="JAGMWT010000010">
    <property type="protein sequence ID" value="KAH7120924.1"/>
    <property type="molecule type" value="Genomic_DNA"/>
</dbReference>
<evidence type="ECO:0000313" key="5">
    <source>
        <dbReference type="Proteomes" id="UP000700596"/>
    </source>
</evidence>